<dbReference type="SMART" id="SM00748">
    <property type="entry name" value="HEPN"/>
    <property type="match status" value="1"/>
</dbReference>
<proteinExistence type="predicted"/>
<dbReference type="Gene3D" id="1.20.120.330">
    <property type="entry name" value="Nucleotidyltransferases domain 2"/>
    <property type="match status" value="1"/>
</dbReference>
<gene>
    <name evidence="2" type="ORF">OHM77_07415</name>
</gene>
<evidence type="ECO:0000313" key="2">
    <source>
        <dbReference type="EMBL" id="WIM04540.1"/>
    </source>
</evidence>
<accession>A0AA49FJ48</accession>
<organism evidence="2">
    <name type="scientific">Candidatus Nitricoxidivorans perseverans</name>
    <dbReference type="NCBI Taxonomy" id="2975601"/>
    <lineage>
        <taxon>Bacteria</taxon>
        <taxon>Pseudomonadati</taxon>
        <taxon>Pseudomonadota</taxon>
        <taxon>Betaproteobacteria</taxon>
        <taxon>Nitrosomonadales</taxon>
        <taxon>Sterolibacteriaceae</taxon>
        <taxon>Candidatus Nitricoxidivorans</taxon>
    </lineage>
</organism>
<dbReference type="Proteomes" id="UP001234916">
    <property type="component" value="Chromosome"/>
</dbReference>
<dbReference type="Pfam" id="PF05168">
    <property type="entry name" value="HEPN"/>
    <property type="match status" value="1"/>
</dbReference>
<dbReference type="InterPro" id="IPR007842">
    <property type="entry name" value="HEPN_dom"/>
</dbReference>
<protein>
    <submittedName>
        <fullName evidence="2">HEPN domain-containing protein</fullName>
    </submittedName>
</protein>
<dbReference type="PROSITE" id="PS50910">
    <property type="entry name" value="HEPN"/>
    <property type="match status" value="1"/>
</dbReference>
<dbReference type="AlphaFoldDB" id="A0AA49FJ48"/>
<sequence>MKNDRGSAEMLLRIAQEDRKVFLLLADQGSEFLRQAFFHAQQAVEKALKAVLASRGHPVRKTHDLMELYGSLESVGLSCPLALDELDQLSPYAAMFRYDDTDIPRLDMDVARATVARTIEWASALINEHDQP</sequence>
<name>A0AA49FJ48_9PROT</name>
<feature type="domain" description="HEPN" evidence="1">
    <location>
        <begin position="14"/>
        <end position="125"/>
    </location>
</feature>
<reference evidence="2" key="1">
    <citation type="journal article" date="2023" name="Nat. Microbiol.">
        <title>Enrichment and characterization of a nitric oxide-reducing microbial community in a continuous bioreactor.</title>
        <authorList>
            <person name="Garrido-Amador P."/>
            <person name="Stortenbeker N."/>
            <person name="Wessels H.J.C.T."/>
            <person name="Speth D.R."/>
            <person name="Garcia-Heredia I."/>
            <person name="Kartal B."/>
        </authorList>
    </citation>
    <scope>NUCLEOTIDE SEQUENCE</scope>
    <source>
        <strain evidence="2">MAG1</strain>
    </source>
</reference>
<dbReference type="EMBL" id="CP107246">
    <property type="protein sequence ID" value="WIM04540.1"/>
    <property type="molecule type" value="Genomic_DNA"/>
</dbReference>
<dbReference type="KEGG" id="npv:OHM77_07415"/>
<evidence type="ECO:0000259" key="1">
    <source>
        <dbReference type="PROSITE" id="PS50910"/>
    </source>
</evidence>
<dbReference type="SUPFAM" id="SSF81593">
    <property type="entry name" value="Nucleotidyltransferase substrate binding subunit/domain"/>
    <property type="match status" value="1"/>
</dbReference>